<feature type="non-terminal residue" evidence="4">
    <location>
        <position position="1"/>
    </location>
</feature>
<comment type="similarity">
    <text evidence="1">Belongs to the plant acyltransferase family.</text>
</comment>
<protein>
    <submittedName>
        <fullName evidence="4">Uncharacterized protein</fullName>
    </submittedName>
</protein>
<comment type="caution">
    <text evidence="4">The sequence shown here is derived from an EMBL/GenBank/DDBJ whole genome shotgun (WGS) entry which is preliminary data.</text>
</comment>
<evidence type="ECO:0000256" key="1">
    <source>
        <dbReference type="ARBA" id="ARBA00009861"/>
    </source>
</evidence>
<accession>A0A9Q0F6I9</accession>
<evidence type="ECO:0000313" key="5">
    <source>
        <dbReference type="Proteomes" id="UP001141552"/>
    </source>
</evidence>
<keyword evidence="3" id="KW-0012">Acyltransferase</keyword>
<dbReference type="PANTHER" id="PTHR31623">
    <property type="entry name" value="F21J9.9"/>
    <property type="match status" value="1"/>
</dbReference>
<feature type="non-terminal residue" evidence="4">
    <location>
        <position position="1562"/>
    </location>
</feature>
<dbReference type="InterPro" id="IPR023213">
    <property type="entry name" value="CAT-like_dom_sf"/>
</dbReference>
<keyword evidence="5" id="KW-1185">Reference proteome</keyword>
<dbReference type="PANTHER" id="PTHR31623:SF20">
    <property type="entry name" value="VINORINE SYNTHASE-LIKE"/>
    <property type="match status" value="1"/>
</dbReference>
<reference evidence="4" key="1">
    <citation type="submission" date="2022-02" db="EMBL/GenBank/DDBJ databases">
        <authorList>
            <person name="Henning P.M."/>
            <person name="McCubbin A.G."/>
            <person name="Shore J.S."/>
        </authorList>
    </citation>
    <scope>NUCLEOTIDE SEQUENCE</scope>
    <source>
        <strain evidence="4">F60SS</strain>
        <tissue evidence="4">Leaves</tissue>
    </source>
</reference>
<evidence type="ECO:0000313" key="4">
    <source>
        <dbReference type="EMBL" id="KAJ4825761.1"/>
    </source>
</evidence>
<proteinExistence type="inferred from homology"/>
<organism evidence="4 5">
    <name type="scientific">Turnera subulata</name>
    <dbReference type="NCBI Taxonomy" id="218843"/>
    <lineage>
        <taxon>Eukaryota</taxon>
        <taxon>Viridiplantae</taxon>
        <taxon>Streptophyta</taxon>
        <taxon>Embryophyta</taxon>
        <taxon>Tracheophyta</taxon>
        <taxon>Spermatophyta</taxon>
        <taxon>Magnoliopsida</taxon>
        <taxon>eudicotyledons</taxon>
        <taxon>Gunneridae</taxon>
        <taxon>Pentapetalae</taxon>
        <taxon>rosids</taxon>
        <taxon>fabids</taxon>
        <taxon>Malpighiales</taxon>
        <taxon>Passifloraceae</taxon>
        <taxon>Turnera</taxon>
    </lineage>
</organism>
<evidence type="ECO:0000256" key="2">
    <source>
        <dbReference type="ARBA" id="ARBA00022679"/>
    </source>
</evidence>
<dbReference type="Gene3D" id="3.30.559.10">
    <property type="entry name" value="Chloramphenicol acetyltransferase-like domain"/>
    <property type="match status" value="9"/>
</dbReference>
<dbReference type="EMBL" id="JAKUCV010006817">
    <property type="protein sequence ID" value="KAJ4825761.1"/>
    <property type="molecule type" value="Genomic_DNA"/>
</dbReference>
<dbReference type="OrthoDB" id="671439at2759"/>
<name>A0A9Q0F6I9_9ROSI</name>
<sequence>ATPIWRTIHSPGKEDHIEVMIISREFVKPFSPLFQHQEPYRLSLLDQLTPTTYAPAIFFYPSRNDDPKSNIIHLKRSLSHALDLYYPLSGRVVDNLFVDRFYEGVPFSEAETNSHMADYLKHHEIESLNQFLPCRPFTKEDMSVPLVACQVTTFSCGGLAVGLSFPHKLINGGTMKAFAATWACISRGDLEGIVPPGLGEALHFFPPKLSLPQNHISLTESLLFREEANYNMITRRLVFDAKAIASLQATAANGKLKAKTSRIVTLSCFIWKCCMSATKAVSSVSGNEQSHLCLMGLLVTISGGLLQWPTPPEGKTELHDLAIALHDTDYMQSLQGEFDTFVFTTWCHSGLTKLDFGWGAPFWVGVTGKVGPAFTNLIVFIETMDGNGIEASITLDEPRMKILERRVVDNLFIDRFYEGVPFFEAQVSVFSCGGIALGLSLSHKLIDAGTAKAFLFTWASISQGDSEGIVPPALSEASQFFPPRPSSPQNHLSLMESIWFTCANFITRRFVFDAKAIASLKAKATNGNPEAKASRIETLSCFIWKCCMSATKAVSSGSLKPSILVEAVNLRRRTKPPMSDASVGNNFWWAIAMTHPTEEKTELHDLVKLLNDAIALYDVDYTDSIRGEEGAETMAESCNQLEELFSLEKPDIFAFTSWCYLGSTKLNFGWGTPSKVGVLGKAGPAFRNHTVFIETMDGKGIEAWITLDEPRMKILEQGMEVHITLRDLVRPASPLIQQRQEPYKLSLLDQLTPSTYSPAILFYTSVNDPNSCIAKLKWSLSHTLDLYYPLSGRVVDNLFIHRFHEGAPFFEARVNCSMSDFLKHQEMESLNLLLPYRPYTKEDLSVSVFSCGGIALGISFLHKLVDAGATKGFGETWTRICRGGDVNGIVPPALSEPSHFFPPTSSFPQKYLSVIENVWFTEANFITRRFVFDAKAIASLKAKVANGNPEVKASRIEILSCFLWKCFTSASKALSPDSPKPSVIAEAVNFRQRTKPPMSDRSIGNNFWWAIAIAHPSDDNTELHNLVNRLNEAIALYDTEYMQSLQGEEGAEAMADHCNQLEEFVSLEKPDIFAFTSWIGLTKINYGWGEPFWVGQAGKVGPAFRNLTVFIETMDGKGIEAWVTLDEPKMKVLERDPEPASDLVQRQEPYKLSLLDQLTPSTYTAMVFFYPSVNNPNSNIIQLKSSLSQALDLYYPLSGRVVDNLFIHRFHEGVPFFEAQVNSRMSDFFKNHEIEPLNQLLPTKPFTKEELSVAPVACQVSVFSCGGITLGLSLSHKQVDGGTLKAFLATWSSISRGDVKGVVYPALSEASHFFPPRSSFPQNHLSLMENLWFTEANYITRRFVFDAKSIASLKAKAANGNPEAKTSRIVTLSCFIWKCCMSAAKALSSASPKPSILVEAVNLRHRTKPPMSDASIGDNFWWAIAMAHPTDEKRELHDLVNLLNDAISLYDGDYTQSLQGEEGAETMEECCNQLEDLFSLEQPDIFAFTSWCDIGLTKLNFGWGIPFWVGAFGKVGPAFRNLTVFIETTDGKRIEAWITLDEPRMKILERDPDFLAFCLIRI</sequence>
<dbReference type="GO" id="GO:0016746">
    <property type="term" value="F:acyltransferase activity"/>
    <property type="evidence" value="ECO:0007669"/>
    <property type="project" value="UniProtKB-KW"/>
</dbReference>
<reference evidence="4" key="2">
    <citation type="journal article" date="2023" name="Plants (Basel)">
        <title>Annotation of the Turnera subulata (Passifloraceae) Draft Genome Reveals the S-Locus Evolved after the Divergence of Turneroideae from Passifloroideae in a Stepwise Manner.</title>
        <authorList>
            <person name="Henning P.M."/>
            <person name="Roalson E.H."/>
            <person name="Mir W."/>
            <person name="McCubbin A.G."/>
            <person name="Shore J.S."/>
        </authorList>
    </citation>
    <scope>NUCLEOTIDE SEQUENCE</scope>
    <source>
        <strain evidence="4">F60SS</strain>
    </source>
</reference>
<gene>
    <name evidence="4" type="ORF">Tsubulata_029391</name>
</gene>
<keyword evidence="2" id="KW-0808">Transferase</keyword>
<evidence type="ECO:0000256" key="3">
    <source>
        <dbReference type="ARBA" id="ARBA00023315"/>
    </source>
</evidence>
<dbReference type="Proteomes" id="UP001141552">
    <property type="component" value="Unassembled WGS sequence"/>
</dbReference>
<dbReference type="Pfam" id="PF02458">
    <property type="entry name" value="Transferase"/>
    <property type="match status" value="4"/>
</dbReference>